<evidence type="ECO:0000256" key="3">
    <source>
        <dbReference type="ARBA" id="ARBA00022989"/>
    </source>
</evidence>
<evidence type="ECO:0000256" key="5">
    <source>
        <dbReference type="ARBA" id="ARBA00038359"/>
    </source>
</evidence>
<dbReference type="GO" id="GO:0016020">
    <property type="term" value="C:membrane"/>
    <property type="evidence" value="ECO:0007669"/>
    <property type="project" value="UniProtKB-SubCell"/>
</dbReference>
<proteinExistence type="inferred from homology"/>
<keyword evidence="2 7" id="KW-0812">Transmembrane</keyword>
<dbReference type="Proteomes" id="UP000250266">
    <property type="component" value="Unassembled WGS sequence"/>
</dbReference>
<dbReference type="OrthoDB" id="444631at2759"/>
<dbReference type="InterPro" id="IPR052337">
    <property type="entry name" value="SAT4-like"/>
</dbReference>
<reference evidence="9 10" key="1">
    <citation type="journal article" date="2016" name="Nat. Commun.">
        <title>Ectomycorrhizal ecology is imprinted in the genome of the dominant symbiotic fungus Cenococcum geophilum.</title>
        <authorList>
            <consortium name="DOE Joint Genome Institute"/>
            <person name="Peter M."/>
            <person name="Kohler A."/>
            <person name="Ohm R.A."/>
            <person name="Kuo A."/>
            <person name="Krutzmann J."/>
            <person name="Morin E."/>
            <person name="Arend M."/>
            <person name="Barry K.W."/>
            <person name="Binder M."/>
            <person name="Choi C."/>
            <person name="Clum A."/>
            <person name="Copeland A."/>
            <person name="Grisel N."/>
            <person name="Haridas S."/>
            <person name="Kipfer T."/>
            <person name="LaButti K."/>
            <person name="Lindquist E."/>
            <person name="Lipzen A."/>
            <person name="Maire R."/>
            <person name="Meier B."/>
            <person name="Mihaltcheva S."/>
            <person name="Molinier V."/>
            <person name="Murat C."/>
            <person name="Poggeler S."/>
            <person name="Quandt C.A."/>
            <person name="Sperisen C."/>
            <person name="Tritt A."/>
            <person name="Tisserant E."/>
            <person name="Crous P.W."/>
            <person name="Henrissat B."/>
            <person name="Nehls U."/>
            <person name="Egli S."/>
            <person name="Spatafora J.W."/>
            <person name="Grigoriev I.V."/>
            <person name="Martin F.M."/>
        </authorList>
    </citation>
    <scope>NUCLEOTIDE SEQUENCE [LARGE SCALE GENOMIC DNA]</scope>
    <source>
        <strain evidence="9 10">CBS 459.81</strain>
    </source>
</reference>
<feature type="domain" description="Rhodopsin" evidence="8">
    <location>
        <begin position="26"/>
        <end position="263"/>
    </location>
</feature>
<dbReference type="InterPro" id="IPR049326">
    <property type="entry name" value="Rhodopsin_dom_fungi"/>
</dbReference>
<evidence type="ECO:0000259" key="8">
    <source>
        <dbReference type="Pfam" id="PF20684"/>
    </source>
</evidence>
<feature type="region of interest" description="Disordered" evidence="6">
    <location>
        <begin position="318"/>
        <end position="337"/>
    </location>
</feature>
<keyword evidence="10" id="KW-1185">Reference proteome</keyword>
<sequence>MAHYSGHQVVAITVSFTAIALTILLLRLFTRFVVIRNAGSEDFCVAFAMFLSITLTVTICEQVKYGMGQHIWTLSEQTLINSQKPFWASIWIYNLSLGFTKASILIQYLRIFTIKQFRIACWSVLAFVIAFSTWTFFGSIFECVPVAYFWDKTIPGGHCMNQYAVWFTNASVNIATDFTIIILPMPVLKGLKLPMKQKRALVCIFALGGFVCIVSILRLQSLVAISNSKDPTFDNPPAATWSAIETNVGLICACLASLRPLATRLFPRLFKSTICASEYDARGDPSVREGGIQLSIRKPEINEIKVVTVVSQSVDTVEHDAEAANSPPISPVRQETP</sequence>
<evidence type="ECO:0000256" key="2">
    <source>
        <dbReference type="ARBA" id="ARBA00022692"/>
    </source>
</evidence>
<feature type="transmembrane region" description="Helical" evidence="7">
    <location>
        <begin position="170"/>
        <end position="188"/>
    </location>
</feature>
<organism evidence="9 10">
    <name type="scientific">Lepidopterella palustris CBS 459.81</name>
    <dbReference type="NCBI Taxonomy" id="1314670"/>
    <lineage>
        <taxon>Eukaryota</taxon>
        <taxon>Fungi</taxon>
        <taxon>Dikarya</taxon>
        <taxon>Ascomycota</taxon>
        <taxon>Pezizomycotina</taxon>
        <taxon>Dothideomycetes</taxon>
        <taxon>Pleosporomycetidae</taxon>
        <taxon>Mytilinidiales</taxon>
        <taxon>Argynnaceae</taxon>
        <taxon>Lepidopterella</taxon>
    </lineage>
</organism>
<comment type="subcellular location">
    <subcellularLocation>
        <location evidence="1">Membrane</location>
        <topology evidence="1">Multi-pass membrane protein</topology>
    </subcellularLocation>
</comment>
<evidence type="ECO:0000256" key="4">
    <source>
        <dbReference type="ARBA" id="ARBA00023136"/>
    </source>
</evidence>
<gene>
    <name evidence="9" type="ORF">K432DRAFT_337541</name>
</gene>
<comment type="similarity">
    <text evidence="5">Belongs to the SAT4 family.</text>
</comment>
<dbReference type="EMBL" id="KV745323">
    <property type="protein sequence ID" value="OCK75392.1"/>
    <property type="molecule type" value="Genomic_DNA"/>
</dbReference>
<evidence type="ECO:0000313" key="10">
    <source>
        <dbReference type="Proteomes" id="UP000250266"/>
    </source>
</evidence>
<evidence type="ECO:0000256" key="7">
    <source>
        <dbReference type="SAM" id="Phobius"/>
    </source>
</evidence>
<keyword evidence="3 7" id="KW-1133">Transmembrane helix</keyword>
<evidence type="ECO:0000256" key="6">
    <source>
        <dbReference type="SAM" id="MobiDB-lite"/>
    </source>
</evidence>
<feature type="transmembrane region" description="Helical" evidence="7">
    <location>
        <begin position="239"/>
        <end position="258"/>
    </location>
</feature>
<feature type="transmembrane region" description="Helical" evidence="7">
    <location>
        <begin position="200"/>
        <end position="219"/>
    </location>
</feature>
<dbReference type="Pfam" id="PF20684">
    <property type="entry name" value="Fung_rhodopsin"/>
    <property type="match status" value="1"/>
</dbReference>
<dbReference type="PANTHER" id="PTHR33048:SF132">
    <property type="entry name" value="MEMBRANE PROTEIN, PUTATIVE (AFU_ORTHOLOGUE AFUA_6G07820)-RELATED"/>
    <property type="match status" value="1"/>
</dbReference>
<dbReference type="PANTHER" id="PTHR33048">
    <property type="entry name" value="PTH11-LIKE INTEGRAL MEMBRANE PROTEIN (AFU_ORTHOLOGUE AFUA_5G11245)"/>
    <property type="match status" value="1"/>
</dbReference>
<feature type="transmembrane region" description="Helical" evidence="7">
    <location>
        <begin position="121"/>
        <end position="150"/>
    </location>
</feature>
<feature type="transmembrane region" description="Helical" evidence="7">
    <location>
        <begin position="42"/>
        <end position="65"/>
    </location>
</feature>
<evidence type="ECO:0000313" key="9">
    <source>
        <dbReference type="EMBL" id="OCK75392.1"/>
    </source>
</evidence>
<accession>A0A8E2JAN0</accession>
<name>A0A8E2JAN0_9PEZI</name>
<keyword evidence="4 7" id="KW-0472">Membrane</keyword>
<feature type="non-terminal residue" evidence="9">
    <location>
        <position position="1"/>
    </location>
</feature>
<dbReference type="AlphaFoldDB" id="A0A8E2JAN0"/>
<evidence type="ECO:0000256" key="1">
    <source>
        <dbReference type="ARBA" id="ARBA00004141"/>
    </source>
</evidence>
<feature type="transmembrane region" description="Helical" evidence="7">
    <location>
        <begin position="6"/>
        <end position="30"/>
    </location>
</feature>
<feature type="transmembrane region" description="Helical" evidence="7">
    <location>
        <begin position="85"/>
        <end position="109"/>
    </location>
</feature>
<protein>
    <recommendedName>
        <fullName evidence="8">Rhodopsin domain-containing protein</fullName>
    </recommendedName>
</protein>